<accession>A0A0B6ZZN0</accession>
<gene>
    <name evidence="1" type="primary">ORF88294</name>
</gene>
<protein>
    <submittedName>
        <fullName evidence="1">Uncharacterized protein</fullName>
    </submittedName>
</protein>
<name>A0A0B6ZZN0_9EUPU</name>
<dbReference type="EMBL" id="HACG01026927">
    <property type="protein sequence ID" value="CEK73792.1"/>
    <property type="molecule type" value="Transcribed_RNA"/>
</dbReference>
<feature type="non-terminal residue" evidence="1">
    <location>
        <position position="1"/>
    </location>
</feature>
<evidence type="ECO:0000313" key="1">
    <source>
        <dbReference type="EMBL" id="CEK73792.1"/>
    </source>
</evidence>
<sequence length="58" mass="7076">TLAHKKRHVPKDELFCLQDLHIKEHCFINNIMYRKMKYFDPVKRHSGLKRKVMEDIVP</sequence>
<dbReference type="AlphaFoldDB" id="A0A0B6ZZN0"/>
<proteinExistence type="predicted"/>
<organism evidence="1">
    <name type="scientific">Arion vulgaris</name>
    <dbReference type="NCBI Taxonomy" id="1028688"/>
    <lineage>
        <taxon>Eukaryota</taxon>
        <taxon>Metazoa</taxon>
        <taxon>Spiralia</taxon>
        <taxon>Lophotrochozoa</taxon>
        <taxon>Mollusca</taxon>
        <taxon>Gastropoda</taxon>
        <taxon>Heterobranchia</taxon>
        <taxon>Euthyneura</taxon>
        <taxon>Panpulmonata</taxon>
        <taxon>Eupulmonata</taxon>
        <taxon>Stylommatophora</taxon>
        <taxon>Helicina</taxon>
        <taxon>Arionoidea</taxon>
        <taxon>Arionidae</taxon>
        <taxon>Arion</taxon>
    </lineage>
</organism>
<reference evidence="1" key="1">
    <citation type="submission" date="2014-12" db="EMBL/GenBank/DDBJ databases">
        <title>Insight into the proteome of Arion vulgaris.</title>
        <authorList>
            <person name="Aradska J."/>
            <person name="Bulat T."/>
            <person name="Smidak R."/>
            <person name="Sarate P."/>
            <person name="Gangsoo J."/>
            <person name="Sialana F."/>
            <person name="Bilban M."/>
            <person name="Lubec G."/>
        </authorList>
    </citation>
    <scope>NUCLEOTIDE SEQUENCE</scope>
    <source>
        <tissue evidence="1">Skin</tissue>
    </source>
</reference>